<dbReference type="Pfam" id="PF05402">
    <property type="entry name" value="PqqD"/>
    <property type="match status" value="1"/>
</dbReference>
<organism evidence="1 2">
    <name type="scientific">Ancylobacter dichloromethanicus</name>
    <dbReference type="NCBI Taxonomy" id="518825"/>
    <lineage>
        <taxon>Bacteria</taxon>
        <taxon>Pseudomonadati</taxon>
        <taxon>Pseudomonadota</taxon>
        <taxon>Alphaproteobacteria</taxon>
        <taxon>Hyphomicrobiales</taxon>
        <taxon>Xanthobacteraceae</taxon>
        <taxon>Ancylobacter</taxon>
    </lineage>
</organism>
<proteinExistence type="predicted"/>
<gene>
    <name evidence="1" type="ORF">GCM10017643_23450</name>
</gene>
<name>A0A9W6JAE2_9HYPH</name>
<dbReference type="Proteomes" id="UP001143370">
    <property type="component" value="Unassembled WGS sequence"/>
</dbReference>
<dbReference type="AlphaFoldDB" id="A0A9W6JAE2"/>
<evidence type="ECO:0008006" key="3">
    <source>
        <dbReference type="Google" id="ProtNLM"/>
    </source>
</evidence>
<reference evidence="1" key="1">
    <citation type="journal article" date="2014" name="Int. J. Syst. Evol. Microbiol.">
        <title>Complete genome sequence of Corynebacterium casei LMG S-19264T (=DSM 44701T), isolated from a smear-ripened cheese.</title>
        <authorList>
            <consortium name="US DOE Joint Genome Institute (JGI-PGF)"/>
            <person name="Walter F."/>
            <person name="Albersmeier A."/>
            <person name="Kalinowski J."/>
            <person name="Ruckert C."/>
        </authorList>
    </citation>
    <scope>NUCLEOTIDE SEQUENCE</scope>
    <source>
        <strain evidence="1">VKM B-2484</strain>
    </source>
</reference>
<protein>
    <recommendedName>
        <fullName evidence="3">PqqD family protein</fullName>
    </recommendedName>
</protein>
<dbReference type="EMBL" id="BSFJ01000010">
    <property type="protein sequence ID" value="GLK72229.1"/>
    <property type="molecule type" value="Genomic_DNA"/>
</dbReference>
<sequence length="79" mass="8505">MMNVENGACCQFDATGTEIWNRLEQPVEIGQLCAELARAYDGPIDDIRRDVLAFLSGLAARELVVHADAAVTQGAEAGR</sequence>
<reference evidence="1" key="2">
    <citation type="submission" date="2023-01" db="EMBL/GenBank/DDBJ databases">
        <authorList>
            <person name="Sun Q."/>
            <person name="Evtushenko L."/>
        </authorList>
    </citation>
    <scope>NUCLEOTIDE SEQUENCE</scope>
    <source>
        <strain evidence="1">VKM B-2484</strain>
    </source>
</reference>
<evidence type="ECO:0000313" key="1">
    <source>
        <dbReference type="EMBL" id="GLK72229.1"/>
    </source>
</evidence>
<comment type="caution">
    <text evidence="1">The sequence shown here is derived from an EMBL/GenBank/DDBJ whole genome shotgun (WGS) entry which is preliminary data.</text>
</comment>
<accession>A0A9W6JAE2</accession>
<dbReference type="Gene3D" id="1.10.10.1150">
    <property type="entry name" value="Coenzyme PQQ synthesis protein D (PqqD)"/>
    <property type="match status" value="1"/>
</dbReference>
<evidence type="ECO:0000313" key="2">
    <source>
        <dbReference type="Proteomes" id="UP001143370"/>
    </source>
</evidence>
<dbReference type="InterPro" id="IPR041881">
    <property type="entry name" value="PqqD_sf"/>
</dbReference>
<keyword evidence="2" id="KW-1185">Reference proteome</keyword>
<dbReference type="InterPro" id="IPR008792">
    <property type="entry name" value="PQQD"/>
</dbReference>
<dbReference type="RefSeq" id="WP_246544663.1">
    <property type="nucleotide sequence ID" value="NZ_BSFJ01000010.1"/>
</dbReference>